<dbReference type="STRING" id="1810504.PG2T_04145"/>
<proteinExistence type="predicted"/>
<reference evidence="2" key="1">
    <citation type="submission" date="2016-03" db="EMBL/GenBank/DDBJ databases">
        <title>Complete genome sequence of Solimmundus cernigliae, representing a novel lineage of polycyclic aromatic hydrocarbon degraders within the Gammaproteobacteria.</title>
        <authorList>
            <person name="Singleton D.R."/>
            <person name="Dickey A.N."/>
            <person name="Scholl E.H."/>
            <person name="Wright F.A."/>
            <person name="Aitken M.D."/>
        </authorList>
    </citation>
    <scope>NUCLEOTIDE SEQUENCE [LARGE SCALE GENOMIC DNA]</scope>
    <source>
        <strain evidence="2">TR3.2</strain>
    </source>
</reference>
<evidence type="ECO:0000313" key="2">
    <source>
        <dbReference type="Proteomes" id="UP000092952"/>
    </source>
</evidence>
<dbReference type="EMBL" id="CP014671">
    <property type="protein sequence ID" value="ANX03459.1"/>
    <property type="molecule type" value="Genomic_DNA"/>
</dbReference>
<dbReference type="RefSeq" id="WP_068802955.1">
    <property type="nucleotide sequence ID" value="NZ_CP014671.1"/>
</dbReference>
<accession>A0A1B1YRY6</accession>
<evidence type="ECO:0000313" key="1">
    <source>
        <dbReference type="EMBL" id="ANX03459.1"/>
    </source>
</evidence>
<sequence length="73" mass="8440">MIEHHFVICAENTGYEASLERRKLYEVISDPDADKHDQLRVIDESGEDYLYPKSFFIGVELPQKVIDRIALTA</sequence>
<dbReference type="InParanoid" id="A0A1B1YRY6"/>
<protein>
    <submittedName>
        <fullName evidence="1">Uncharacterized protein</fullName>
    </submittedName>
</protein>
<organism evidence="1 2">
    <name type="scientific">Immundisolibacter cernigliae</name>
    <dbReference type="NCBI Taxonomy" id="1810504"/>
    <lineage>
        <taxon>Bacteria</taxon>
        <taxon>Pseudomonadati</taxon>
        <taxon>Pseudomonadota</taxon>
        <taxon>Gammaproteobacteria</taxon>
        <taxon>Immundisolibacterales</taxon>
        <taxon>Immundisolibacteraceae</taxon>
        <taxon>Immundisolibacter</taxon>
    </lineage>
</organism>
<dbReference type="KEGG" id="gbi:PG2T_04145"/>
<gene>
    <name evidence="1" type="ORF">PG2T_04145</name>
</gene>
<keyword evidence="2" id="KW-1185">Reference proteome</keyword>
<name>A0A1B1YRY6_9GAMM</name>
<dbReference type="AlphaFoldDB" id="A0A1B1YRY6"/>
<dbReference type="OrthoDB" id="5569763at2"/>
<dbReference type="Proteomes" id="UP000092952">
    <property type="component" value="Chromosome"/>
</dbReference>